<proteinExistence type="predicted"/>
<organism evidence="2 3">
    <name type="scientific">Chlorobium phaeobacteroides (strain DSM 266 / SMG 266 / 2430)</name>
    <dbReference type="NCBI Taxonomy" id="290317"/>
    <lineage>
        <taxon>Bacteria</taxon>
        <taxon>Pseudomonadati</taxon>
        <taxon>Chlorobiota</taxon>
        <taxon>Chlorobiia</taxon>
        <taxon>Chlorobiales</taxon>
        <taxon>Chlorobiaceae</taxon>
        <taxon>Chlorobium/Pelodictyon group</taxon>
        <taxon>Chlorobium</taxon>
    </lineage>
</organism>
<dbReference type="Proteomes" id="UP000008701">
    <property type="component" value="Chromosome"/>
</dbReference>
<dbReference type="Gene3D" id="3.40.50.11200">
    <property type="match status" value="1"/>
</dbReference>
<dbReference type="Pfam" id="PF08937">
    <property type="entry name" value="ThsB_TIR"/>
    <property type="match status" value="1"/>
</dbReference>
<dbReference type="OrthoDB" id="1099430at2"/>
<keyword evidence="3" id="KW-1185">Reference proteome</keyword>
<sequence length="195" mass="22067">MADRKGTYIAFDGLGQTNPTLSDYRYFSTIQSWATNKTIDFAGVSSHDKAYARRKSSIRASFEERIRELLTVSKQVVIVLSEKTRKSGNYLSFEIEQAVDNFDLPLIIVYADYRVVADPSLLSGYWPDSLRQRINSGAAKALHVPFNKEAFLDALSQFSVVKKPETGLNHYSEYAHRKFSCIPQSAPFENHKTQG</sequence>
<dbReference type="HOGENOM" id="CLU_120365_0_0_10"/>
<evidence type="ECO:0000313" key="3">
    <source>
        <dbReference type="Proteomes" id="UP000008701"/>
    </source>
</evidence>
<dbReference type="KEGG" id="cph:Cpha266_0747"/>
<protein>
    <recommendedName>
        <fullName evidence="1">Thoeris protein ThsB TIR-like domain-containing protein</fullName>
    </recommendedName>
</protein>
<evidence type="ECO:0000313" key="2">
    <source>
        <dbReference type="EMBL" id="ABL64800.1"/>
    </source>
</evidence>
<reference evidence="2 3" key="1">
    <citation type="submission" date="2006-12" db="EMBL/GenBank/DDBJ databases">
        <title>Complete sequence of Chlorobium phaeobacteroides DSM 266.</title>
        <authorList>
            <consortium name="US DOE Joint Genome Institute"/>
            <person name="Copeland A."/>
            <person name="Lucas S."/>
            <person name="Lapidus A."/>
            <person name="Barry K."/>
            <person name="Detter J.C."/>
            <person name="Glavina del Rio T."/>
            <person name="Hammon N."/>
            <person name="Israni S."/>
            <person name="Pitluck S."/>
            <person name="Goltsman E."/>
            <person name="Schmutz J."/>
            <person name="Larimer F."/>
            <person name="Land M."/>
            <person name="Hauser L."/>
            <person name="Mikhailova N."/>
            <person name="Li T."/>
            <person name="Overmann J."/>
            <person name="Bryant D.A."/>
            <person name="Richardson P."/>
        </authorList>
    </citation>
    <scope>NUCLEOTIDE SEQUENCE [LARGE SCALE GENOMIC DNA]</scope>
    <source>
        <strain evidence="2 3">DSM 266</strain>
    </source>
</reference>
<gene>
    <name evidence="2" type="ordered locus">Cpha266_0747</name>
</gene>
<name>A1BEH3_CHLPD</name>
<dbReference type="RefSeq" id="WP_011744629.1">
    <property type="nucleotide sequence ID" value="NC_008639.1"/>
</dbReference>
<dbReference type="STRING" id="290317.Cpha266_0747"/>
<dbReference type="EMBL" id="CP000492">
    <property type="protein sequence ID" value="ABL64800.1"/>
    <property type="molecule type" value="Genomic_DNA"/>
</dbReference>
<accession>A1BEH3</accession>
<evidence type="ECO:0000259" key="1">
    <source>
        <dbReference type="Pfam" id="PF08937"/>
    </source>
</evidence>
<dbReference type="AlphaFoldDB" id="A1BEH3"/>
<dbReference type="InterPro" id="IPR015032">
    <property type="entry name" value="ThsB__TIR-like_domain"/>
</dbReference>
<feature type="domain" description="Thoeris protein ThsB TIR-like" evidence="1">
    <location>
        <begin position="10"/>
        <end position="113"/>
    </location>
</feature>
<dbReference type="eggNOG" id="ENOG5030R27">
    <property type="taxonomic scope" value="Bacteria"/>
</dbReference>